<dbReference type="InterPro" id="IPR027417">
    <property type="entry name" value="P-loop_NTPase"/>
</dbReference>
<dbReference type="RefSeq" id="WP_378979166.1">
    <property type="nucleotide sequence ID" value="NZ_JBHRVD010000001.1"/>
</dbReference>
<dbReference type="SMART" id="SM00028">
    <property type="entry name" value="TPR"/>
    <property type="match status" value="6"/>
</dbReference>
<evidence type="ECO:0000256" key="1">
    <source>
        <dbReference type="ARBA" id="ARBA00022679"/>
    </source>
</evidence>
<keyword evidence="1" id="KW-0808">Transferase</keyword>
<name>A0ABV7MN02_9HYPH</name>
<proteinExistence type="predicted"/>
<dbReference type="Gene3D" id="1.25.40.10">
    <property type="entry name" value="Tetratricopeptide repeat domain"/>
    <property type="match status" value="2"/>
</dbReference>
<dbReference type="SUPFAM" id="SSF48452">
    <property type="entry name" value="TPR-like"/>
    <property type="match status" value="1"/>
</dbReference>
<keyword evidence="2" id="KW-0802">TPR repeat</keyword>
<feature type="repeat" description="TPR" evidence="2">
    <location>
        <begin position="81"/>
        <end position="114"/>
    </location>
</feature>
<accession>A0ABV7MN02</accession>
<protein>
    <submittedName>
        <fullName evidence="3">Tetratricopeptide repeat-containing sulfotransferase family protein</fullName>
    </submittedName>
</protein>
<evidence type="ECO:0000256" key="2">
    <source>
        <dbReference type="PROSITE-ProRule" id="PRU00339"/>
    </source>
</evidence>
<dbReference type="InterPro" id="IPR011990">
    <property type="entry name" value="TPR-like_helical_dom_sf"/>
</dbReference>
<dbReference type="Gene3D" id="3.40.50.300">
    <property type="entry name" value="P-loop containing nucleotide triphosphate hydrolases"/>
    <property type="match status" value="1"/>
</dbReference>
<evidence type="ECO:0000313" key="4">
    <source>
        <dbReference type="Proteomes" id="UP001595648"/>
    </source>
</evidence>
<dbReference type="PANTHER" id="PTHR12788:SF10">
    <property type="entry name" value="PROTEIN-TYROSINE SULFOTRANSFERASE"/>
    <property type="match status" value="1"/>
</dbReference>
<feature type="repeat" description="TPR" evidence="2">
    <location>
        <begin position="149"/>
        <end position="182"/>
    </location>
</feature>
<comment type="caution">
    <text evidence="3">The sequence shown here is derived from an EMBL/GenBank/DDBJ whole genome shotgun (WGS) entry which is preliminary data.</text>
</comment>
<evidence type="ECO:0000313" key="3">
    <source>
        <dbReference type="EMBL" id="MFC3322609.1"/>
    </source>
</evidence>
<dbReference type="EMBL" id="JBHRVD010000001">
    <property type="protein sequence ID" value="MFC3322609.1"/>
    <property type="molecule type" value="Genomic_DNA"/>
</dbReference>
<keyword evidence="4" id="KW-1185">Reference proteome</keyword>
<dbReference type="Pfam" id="PF13469">
    <property type="entry name" value="Sulfotransfer_3"/>
    <property type="match status" value="1"/>
</dbReference>
<reference evidence="4" key="1">
    <citation type="journal article" date="2019" name="Int. J. Syst. Evol. Microbiol.">
        <title>The Global Catalogue of Microorganisms (GCM) 10K type strain sequencing project: providing services to taxonomists for standard genome sequencing and annotation.</title>
        <authorList>
            <consortium name="The Broad Institute Genomics Platform"/>
            <consortium name="The Broad Institute Genome Sequencing Center for Infectious Disease"/>
            <person name="Wu L."/>
            <person name="Ma J."/>
        </authorList>
    </citation>
    <scope>NUCLEOTIDE SEQUENCE [LARGE SCALE GENOMIC DNA]</scope>
    <source>
        <strain evidence="4">ICMP 19515</strain>
    </source>
</reference>
<dbReference type="PANTHER" id="PTHR12788">
    <property type="entry name" value="PROTEIN-TYROSINE SULFOTRANSFERASE 2"/>
    <property type="match status" value="1"/>
</dbReference>
<dbReference type="SUPFAM" id="SSF52540">
    <property type="entry name" value="P-loop containing nucleoside triphosphate hydrolases"/>
    <property type="match status" value="1"/>
</dbReference>
<dbReference type="PROSITE" id="PS50005">
    <property type="entry name" value="TPR"/>
    <property type="match status" value="3"/>
</dbReference>
<dbReference type="InterPro" id="IPR019734">
    <property type="entry name" value="TPR_rpt"/>
</dbReference>
<organism evidence="3 4">
    <name type="scientific">Mesorhizobium cantuariense</name>
    <dbReference type="NCBI Taxonomy" id="1300275"/>
    <lineage>
        <taxon>Bacteria</taxon>
        <taxon>Pseudomonadati</taxon>
        <taxon>Pseudomonadota</taxon>
        <taxon>Alphaproteobacteria</taxon>
        <taxon>Hyphomicrobiales</taxon>
        <taxon>Phyllobacteriaceae</taxon>
        <taxon>Mesorhizobium</taxon>
    </lineage>
</organism>
<dbReference type="Proteomes" id="UP001595648">
    <property type="component" value="Unassembled WGS sequence"/>
</dbReference>
<dbReference type="Pfam" id="PF13432">
    <property type="entry name" value="TPR_16"/>
    <property type="match status" value="2"/>
</dbReference>
<gene>
    <name evidence="3" type="ORF">ACFOJ9_12560</name>
</gene>
<sequence>MIPASLPTAGEPAEKTLQRGIDLQRRKRFREAEFCYQTVLRTQPKNAMALNLMGTLAIEAEHHDAAIAYMEKAVKLEPDNAIFRNNLGNAYNVTGNIDKARRHLRKAIELDGGLIEALCNLGRSYRSQLEGDIAEGFYRRALAIDGQSVTALAGMGDLLTDIGRQAEAVECFSRALAIDPGHVEALAGMALARRAVKDDPALPLIRARLELPMTTDRERVVLHHAAGKMLNDQREYRPAIRHFAQAKAISGNDFDIDRHTQLYDSFIDTFDAGFFAARPKLGNPSRRPVFIVGMPRSGTTLTEQICASHRDIYGAGELATIRSLAGELGFDKLDPTVFTKAMAALTPAKAKELGSKYLDDLKKRNSKARLVVDKMPHNFELLAFISLILPNARIIHCQRDPMDNCASCFMHNFSEAHGYNADLTKLGQYYRQYDRLMHHWAKVIPLDIHDMPYEETVADFENRARGLIGFLGVEWDDACLRFNETERTVRTPSRWQVRQPIYSSSVERWKLYGDALDPLKAALGSVVDPG</sequence>
<dbReference type="InterPro" id="IPR026634">
    <property type="entry name" value="TPST-like"/>
</dbReference>
<feature type="repeat" description="TPR" evidence="2">
    <location>
        <begin position="47"/>
        <end position="80"/>
    </location>
</feature>